<feature type="transmembrane region" description="Helical" evidence="7">
    <location>
        <begin position="86"/>
        <end position="107"/>
    </location>
</feature>
<evidence type="ECO:0000256" key="4">
    <source>
        <dbReference type="ARBA" id="ARBA00022692"/>
    </source>
</evidence>
<evidence type="ECO:0000256" key="1">
    <source>
        <dbReference type="ARBA" id="ARBA00004651"/>
    </source>
</evidence>
<evidence type="ECO:0000256" key="6">
    <source>
        <dbReference type="ARBA" id="ARBA00023136"/>
    </source>
</evidence>
<feature type="transmembrane region" description="Helical" evidence="7">
    <location>
        <begin position="211"/>
        <end position="229"/>
    </location>
</feature>
<dbReference type="OrthoDB" id="9812221at2"/>
<dbReference type="KEGG" id="lpy:FIV34_10180"/>
<feature type="transmembrane region" description="Helical" evidence="7">
    <location>
        <begin position="289"/>
        <end position="308"/>
    </location>
</feature>
<feature type="transmembrane region" description="Helical" evidence="7">
    <location>
        <begin position="182"/>
        <end position="199"/>
    </location>
</feature>
<dbReference type="FunFam" id="1.20.1720.10:FF:000004">
    <property type="entry name" value="EmrB/QacA family drug resistance transporter"/>
    <property type="match status" value="1"/>
</dbReference>
<evidence type="ECO:0000256" key="2">
    <source>
        <dbReference type="ARBA" id="ARBA00022448"/>
    </source>
</evidence>
<dbReference type="EMBL" id="CP041046">
    <property type="protein sequence ID" value="QDE41625.1"/>
    <property type="molecule type" value="Genomic_DNA"/>
</dbReference>
<dbReference type="Gene3D" id="1.20.1720.10">
    <property type="entry name" value="Multidrug resistance protein D"/>
    <property type="match status" value="1"/>
</dbReference>
<keyword evidence="3" id="KW-1003">Cell membrane</keyword>
<dbReference type="GO" id="GO:0022857">
    <property type="term" value="F:transmembrane transporter activity"/>
    <property type="evidence" value="ECO:0007669"/>
    <property type="project" value="InterPro"/>
</dbReference>
<dbReference type="PANTHER" id="PTHR23501:SF197">
    <property type="entry name" value="COMD"/>
    <property type="match status" value="1"/>
</dbReference>
<evidence type="ECO:0000256" key="7">
    <source>
        <dbReference type="SAM" id="Phobius"/>
    </source>
</evidence>
<proteinExistence type="predicted"/>
<dbReference type="InterPro" id="IPR036259">
    <property type="entry name" value="MFS_trans_sf"/>
</dbReference>
<evidence type="ECO:0000256" key="5">
    <source>
        <dbReference type="ARBA" id="ARBA00022989"/>
    </source>
</evidence>
<feature type="domain" description="Major facilitator superfamily (MFS) profile" evidence="8">
    <location>
        <begin position="1"/>
        <end position="472"/>
    </location>
</feature>
<dbReference type="AlphaFoldDB" id="A0A4Y5ZBH0"/>
<keyword evidence="2" id="KW-0813">Transport</keyword>
<dbReference type="CDD" id="cd17502">
    <property type="entry name" value="MFS_Azr1_MDR_like"/>
    <property type="match status" value="1"/>
</dbReference>
<dbReference type="NCBIfam" id="TIGR00711">
    <property type="entry name" value="efflux_EmrB"/>
    <property type="match status" value="1"/>
</dbReference>
<feature type="transmembrane region" description="Helical" evidence="7">
    <location>
        <begin position="149"/>
        <end position="170"/>
    </location>
</feature>
<dbReference type="SUPFAM" id="SSF103473">
    <property type="entry name" value="MFS general substrate transporter"/>
    <property type="match status" value="1"/>
</dbReference>
<dbReference type="InterPro" id="IPR020846">
    <property type="entry name" value="MFS_dom"/>
</dbReference>
<dbReference type="InterPro" id="IPR004638">
    <property type="entry name" value="EmrB-like"/>
</dbReference>
<name>A0A4Y5ZBH0_9GAMM</name>
<keyword evidence="6 7" id="KW-0472">Membrane</keyword>
<feature type="transmembrane region" description="Helical" evidence="7">
    <location>
        <begin position="376"/>
        <end position="400"/>
    </location>
</feature>
<dbReference type="PROSITE" id="PS50850">
    <property type="entry name" value="MFS"/>
    <property type="match status" value="1"/>
</dbReference>
<feature type="transmembrane region" description="Helical" evidence="7">
    <location>
        <begin position="249"/>
        <end position="269"/>
    </location>
</feature>
<evidence type="ECO:0000256" key="3">
    <source>
        <dbReference type="ARBA" id="ARBA00022475"/>
    </source>
</evidence>
<organism evidence="9 10">
    <name type="scientific">Luteibacter pinisoli</name>
    <dbReference type="NCBI Taxonomy" id="2589080"/>
    <lineage>
        <taxon>Bacteria</taxon>
        <taxon>Pseudomonadati</taxon>
        <taxon>Pseudomonadota</taxon>
        <taxon>Gammaproteobacteria</taxon>
        <taxon>Lysobacterales</taxon>
        <taxon>Rhodanobacteraceae</taxon>
        <taxon>Luteibacter</taxon>
    </lineage>
</organism>
<sequence>MLVMLLAALDQTIVSTALPTIVGELGGLSQLSWVVTAYLLTSTVVVPLYGKFGDLFGRKIVLQTAIVIFLIGSILCGMAQDMTMLILMRALQGLGGGGLLVITMAAIGDVIPPAERGRYQGLFGGVYGLATVIGPLLGGFMVDHLSWRWIFYVNLPLGILCLLVIAAVFHPHTRHVKHAIDWFGAAFLATALSCIILFTTEGGSRLPWDSVELWAILLMGLVSVAGFIYEERHASEPIIPLHLFRHRTFVLCSLIGFFIGTALFGSTTYLPLYLQVVKGVSPTGAGMQLLPLMGGVLVSSIVAGRVISKIGRYRMFPIIGTFIGAVALMLLGSVGDEDPLYLIYGYAGLLGLGIGMVMQVLILAAQNSMDAKYMGVATSGVTLFRSIGGSIGVSVFGALFTQGLQSRMADDIPASAMGPRTFAPDMVAKMPPDLHAKFIHAFGASLHVVYHVAAVIVFLGFCLAWFLRDVPLRGGPKKAA</sequence>
<gene>
    <name evidence="9" type="ORF">FIV34_10180</name>
</gene>
<dbReference type="Pfam" id="PF07690">
    <property type="entry name" value="MFS_1"/>
    <property type="match status" value="1"/>
</dbReference>
<feature type="transmembrane region" description="Helical" evidence="7">
    <location>
        <begin position="315"/>
        <end position="335"/>
    </location>
</feature>
<keyword evidence="10" id="KW-1185">Reference proteome</keyword>
<feature type="transmembrane region" description="Helical" evidence="7">
    <location>
        <begin position="341"/>
        <end position="364"/>
    </location>
</feature>
<dbReference type="Proteomes" id="UP000316093">
    <property type="component" value="Chromosome"/>
</dbReference>
<feature type="transmembrane region" description="Helical" evidence="7">
    <location>
        <begin position="119"/>
        <end position="137"/>
    </location>
</feature>
<dbReference type="PANTHER" id="PTHR23501">
    <property type="entry name" value="MAJOR FACILITATOR SUPERFAMILY"/>
    <property type="match status" value="1"/>
</dbReference>
<evidence type="ECO:0000313" key="9">
    <source>
        <dbReference type="EMBL" id="QDE41625.1"/>
    </source>
</evidence>
<evidence type="ECO:0000313" key="10">
    <source>
        <dbReference type="Proteomes" id="UP000316093"/>
    </source>
</evidence>
<dbReference type="GO" id="GO:0005886">
    <property type="term" value="C:plasma membrane"/>
    <property type="evidence" value="ECO:0007669"/>
    <property type="project" value="UniProtKB-SubCell"/>
</dbReference>
<keyword evidence="5 7" id="KW-1133">Transmembrane helix</keyword>
<feature type="transmembrane region" description="Helical" evidence="7">
    <location>
        <begin position="448"/>
        <end position="467"/>
    </location>
</feature>
<keyword evidence="4 7" id="KW-0812">Transmembrane</keyword>
<accession>A0A4Y5ZBH0</accession>
<protein>
    <submittedName>
        <fullName evidence="9">MFS transporter</fullName>
    </submittedName>
</protein>
<dbReference type="InterPro" id="IPR011701">
    <property type="entry name" value="MFS"/>
</dbReference>
<feature type="transmembrane region" description="Helical" evidence="7">
    <location>
        <begin position="27"/>
        <end position="48"/>
    </location>
</feature>
<evidence type="ECO:0000259" key="8">
    <source>
        <dbReference type="PROSITE" id="PS50850"/>
    </source>
</evidence>
<reference evidence="9 10" key="1">
    <citation type="submission" date="2019-06" db="EMBL/GenBank/DDBJ databases">
        <title>A complete genome sequence for Luteibacter pinisoli MAH-14.</title>
        <authorList>
            <person name="Baltrus D.A."/>
        </authorList>
    </citation>
    <scope>NUCLEOTIDE SEQUENCE [LARGE SCALE GENOMIC DNA]</scope>
    <source>
        <strain evidence="9 10">MAH-14</strain>
    </source>
</reference>
<dbReference type="Gene3D" id="1.20.1250.20">
    <property type="entry name" value="MFS general substrate transporter like domains"/>
    <property type="match status" value="1"/>
</dbReference>
<feature type="transmembrane region" description="Helical" evidence="7">
    <location>
        <begin position="60"/>
        <end position="80"/>
    </location>
</feature>
<comment type="subcellular location">
    <subcellularLocation>
        <location evidence="1">Cell membrane</location>
        <topology evidence="1">Multi-pass membrane protein</topology>
    </subcellularLocation>
</comment>